<dbReference type="PANTHER" id="PTHR43520">
    <property type="entry name" value="ATP7, ISOFORM B"/>
    <property type="match status" value="1"/>
</dbReference>
<accession>A0A7X1B570</accession>
<feature type="transmembrane region" description="Helical" evidence="13">
    <location>
        <begin position="267"/>
        <end position="286"/>
    </location>
</feature>
<comment type="subcellular location">
    <subcellularLocation>
        <location evidence="1">Cell membrane</location>
        <topology evidence="1">Multi-pass membrane protein</topology>
    </subcellularLocation>
</comment>
<dbReference type="SUPFAM" id="SSF56784">
    <property type="entry name" value="HAD-like"/>
    <property type="match status" value="1"/>
</dbReference>
<dbReference type="InterPro" id="IPR023299">
    <property type="entry name" value="ATPase_P-typ_cyto_dom_N"/>
</dbReference>
<dbReference type="InterPro" id="IPR023298">
    <property type="entry name" value="ATPase_P-typ_TM_dom_sf"/>
</dbReference>
<keyword evidence="9" id="KW-1278">Translocase</keyword>
<evidence type="ECO:0000256" key="11">
    <source>
        <dbReference type="ARBA" id="ARBA00023065"/>
    </source>
</evidence>
<dbReference type="Gene3D" id="3.30.70.100">
    <property type="match status" value="1"/>
</dbReference>
<keyword evidence="17" id="KW-1185">Reference proteome</keyword>
<dbReference type="InterPro" id="IPR008250">
    <property type="entry name" value="ATPase_P-typ_transduc_dom_A_sf"/>
</dbReference>
<keyword evidence="5" id="KW-0597">Phosphoprotein</keyword>
<dbReference type="EMBL" id="JACHVC010000001">
    <property type="protein sequence ID" value="MBC2604605.1"/>
    <property type="molecule type" value="Genomic_DNA"/>
</dbReference>
<dbReference type="RefSeq" id="WP_185658496.1">
    <property type="nucleotide sequence ID" value="NZ_CAWPOO010000001.1"/>
</dbReference>
<dbReference type="GO" id="GO:0043682">
    <property type="term" value="F:P-type divalent copper transporter activity"/>
    <property type="evidence" value="ECO:0007669"/>
    <property type="project" value="TreeGrafter"/>
</dbReference>
<dbReference type="InterPro" id="IPR059000">
    <property type="entry name" value="ATPase_P-type_domA"/>
</dbReference>
<feature type="transmembrane region" description="Helical" evidence="13">
    <location>
        <begin position="172"/>
        <end position="195"/>
    </location>
</feature>
<keyword evidence="10 13" id="KW-1133">Transmembrane helix</keyword>
<dbReference type="Gene3D" id="3.40.50.1000">
    <property type="entry name" value="HAD superfamily/HAD-like"/>
    <property type="match status" value="2"/>
</dbReference>
<feature type="transmembrane region" description="Helical" evidence="13">
    <location>
        <begin position="736"/>
        <end position="756"/>
    </location>
</feature>
<evidence type="ECO:0000256" key="7">
    <source>
        <dbReference type="ARBA" id="ARBA00022723"/>
    </source>
</evidence>
<evidence type="ECO:0000256" key="5">
    <source>
        <dbReference type="ARBA" id="ARBA00022553"/>
    </source>
</evidence>
<dbReference type="Pfam" id="PF00702">
    <property type="entry name" value="Hydrolase"/>
    <property type="match status" value="1"/>
</dbReference>
<evidence type="ECO:0000256" key="2">
    <source>
        <dbReference type="ARBA" id="ARBA00006024"/>
    </source>
</evidence>
<dbReference type="CDD" id="cd00371">
    <property type="entry name" value="HMA"/>
    <property type="match status" value="1"/>
</dbReference>
<dbReference type="GO" id="GO:0055070">
    <property type="term" value="P:copper ion homeostasis"/>
    <property type="evidence" value="ECO:0007669"/>
    <property type="project" value="TreeGrafter"/>
</dbReference>
<dbReference type="GO" id="GO:0005886">
    <property type="term" value="C:plasma membrane"/>
    <property type="evidence" value="ECO:0007669"/>
    <property type="project" value="UniProtKB-SubCell"/>
</dbReference>
<dbReference type="Pfam" id="PF00122">
    <property type="entry name" value="E1-E2_ATPase"/>
    <property type="match status" value="1"/>
</dbReference>
<evidence type="ECO:0000259" key="15">
    <source>
        <dbReference type="Pfam" id="PF12156"/>
    </source>
</evidence>
<dbReference type="Pfam" id="PF12156">
    <property type="entry name" value="ATPase-cat_bd"/>
    <property type="match status" value="1"/>
</dbReference>
<dbReference type="SUPFAM" id="SSF81653">
    <property type="entry name" value="Calcium ATPase, transduction domain A"/>
    <property type="match status" value="1"/>
</dbReference>
<evidence type="ECO:0000256" key="3">
    <source>
        <dbReference type="ARBA" id="ARBA00022448"/>
    </source>
</evidence>
<dbReference type="AlphaFoldDB" id="A0A7X1B570"/>
<dbReference type="Proteomes" id="UP000526501">
    <property type="component" value="Unassembled WGS sequence"/>
</dbReference>
<dbReference type="PANTHER" id="PTHR43520:SF5">
    <property type="entry name" value="CATION-TRANSPORTING P-TYPE ATPASE-RELATED"/>
    <property type="match status" value="1"/>
</dbReference>
<keyword evidence="8" id="KW-0460">Magnesium</keyword>
<dbReference type="SUPFAM" id="SSF55008">
    <property type="entry name" value="HMA, heavy metal-associated domain"/>
    <property type="match status" value="1"/>
</dbReference>
<evidence type="ECO:0000256" key="10">
    <source>
        <dbReference type="ARBA" id="ARBA00022989"/>
    </source>
</evidence>
<dbReference type="InterPro" id="IPR023214">
    <property type="entry name" value="HAD_sf"/>
</dbReference>
<evidence type="ECO:0000256" key="13">
    <source>
        <dbReference type="SAM" id="Phobius"/>
    </source>
</evidence>
<feature type="transmembrane region" description="Helical" evidence="13">
    <location>
        <begin position="762"/>
        <end position="783"/>
    </location>
</feature>
<dbReference type="Gene3D" id="1.20.1110.10">
    <property type="entry name" value="Calcium-transporting ATPase, transmembrane domain"/>
    <property type="match status" value="1"/>
</dbReference>
<gene>
    <name evidence="16" type="ORF">H5P27_00890</name>
</gene>
<reference evidence="16 17" key="1">
    <citation type="submission" date="2020-07" db="EMBL/GenBank/DDBJ databases">
        <authorList>
            <person name="Feng X."/>
        </authorList>
    </citation>
    <scope>NUCLEOTIDE SEQUENCE [LARGE SCALE GENOMIC DNA]</scope>
    <source>
        <strain evidence="16 17">JCM23202</strain>
    </source>
</reference>
<feature type="domain" description="P-type ATPase A" evidence="14">
    <location>
        <begin position="314"/>
        <end position="401"/>
    </location>
</feature>
<proteinExistence type="inferred from homology"/>
<evidence type="ECO:0000256" key="1">
    <source>
        <dbReference type="ARBA" id="ARBA00004651"/>
    </source>
</evidence>
<dbReference type="GO" id="GO:0005524">
    <property type="term" value="F:ATP binding"/>
    <property type="evidence" value="ECO:0007669"/>
    <property type="project" value="InterPro"/>
</dbReference>
<evidence type="ECO:0000256" key="8">
    <source>
        <dbReference type="ARBA" id="ARBA00022842"/>
    </source>
</evidence>
<feature type="transmembrane region" description="Helical" evidence="13">
    <location>
        <begin position="239"/>
        <end position="261"/>
    </location>
</feature>
<dbReference type="GO" id="GO:0005507">
    <property type="term" value="F:copper ion binding"/>
    <property type="evidence" value="ECO:0007669"/>
    <property type="project" value="TreeGrafter"/>
</dbReference>
<dbReference type="NCBIfam" id="TIGR01494">
    <property type="entry name" value="ATPase_P-type"/>
    <property type="match status" value="1"/>
</dbReference>
<dbReference type="InterPro" id="IPR036412">
    <property type="entry name" value="HAD-like_sf"/>
</dbReference>
<feature type="transmembrane region" description="Helical" evidence="13">
    <location>
        <begin position="207"/>
        <end position="227"/>
    </location>
</feature>
<keyword evidence="6 13" id="KW-0812">Transmembrane</keyword>
<comment type="similarity">
    <text evidence="2">Belongs to the cation transport ATPase (P-type) (TC 3.A.3) family. Type IB subfamily.</text>
</comment>
<feature type="transmembrane region" description="Helical" evidence="13">
    <location>
        <begin position="445"/>
        <end position="467"/>
    </location>
</feature>
<keyword evidence="11" id="KW-0406">Ion transport</keyword>
<dbReference type="InterPro" id="IPR006121">
    <property type="entry name" value="HMA_dom"/>
</dbReference>
<evidence type="ECO:0000259" key="14">
    <source>
        <dbReference type="Pfam" id="PF00122"/>
    </source>
</evidence>
<keyword evidence="3" id="KW-0813">Transport</keyword>
<evidence type="ECO:0000256" key="12">
    <source>
        <dbReference type="ARBA" id="ARBA00023136"/>
    </source>
</evidence>
<dbReference type="PROSITE" id="PS00154">
    <property type="entry name" value="ATPASE_E1_E2"/>
    <property type="match status" value="1"/>
</dbReference>
<dbReference type="InterPro" id="IPR021993">
    <property type="entry name" value="ATPase-cat-bd"/>
</dbReference>
<dbReference type="Gene3D" id="2.70.150.10">
    <property type="entry name" value="Calcium-transporting ATPase, cytoplasmic transduction domain A"/>
    <property type="match status" value="1"/>
</dbReference>
<comment type="caution">
    <text evidence="16">The sequence shown here is derived from an EMBL/GenBank/DDBJ whole genome shotgun (WGS) entry which is preliminary data.</text>
</comment>
<dbReference type="InterPro" id="IPR018303">
    <property type="entry name" value="ATPase_P-typ_P_site"/>
</dbReference>
<dbReference type="GO" id="GO:0016887">
    <property type="term" value="F:ATP hydrolysis activity"/>
    <property type="evidence" value="ECO:0007669"/>
    <property type="project" value="InterPro"/>
</dbReference>
<keyword evidence="12 13" id="KW-0472">Membrane</keyword>
<feature type="transmembrane region" description="Helical" evidence="13">
    <location>
        <begin position="418"/>
        <end position="439"/>
    </location>
</feature>
<dbReference type="Gene3D" id="3.40.1110.10">
    <property type="entry name" value="Calcium-transporting ATPase, cytoplasmic domain N"/>
    <property type="match status" value="1"/>
</dbReference>
<evidence type="ECO:0000256" key="4">
    <source>
        <dbReference type="ARBA" id="ARBA00022475"/>
    </source>
</evidence>
<feature type="domain" description="Putative metal-binding" evidence="15">
    <location>
        <begin position="19"/>
        <end position="63"/>
    </location>
</feature>
<protein>
    <submittedName>
        <fullName evidence="16">Heavy metal translocating P-type ATPase metal-binding domain-containing protein</fullName>
    </submittedName>
</protein>
<dbReference type="InterPro" id="IPR001757">
    <property type="entry name" value="P_typ_ATPase"/>
</dbReference>
<dbReference type="SUPFAM" id="SSF81665">
    <property type="entry name" value="Calcium ATPase, transmembrane domain M"/>
    <property type="match status" value="1"/>
</dbReference>
<evidence type="ECO:0000256" key="6">
    <source>
        <dbReference type="ARBA" id="ARBA00022692"/>
    </source>
</evidence>
<sequence length="789" mass="87235">MQVGKGKREPREHRGEMACKHCGTTFSQVKEDDAFCCSGCEYVYRIIHDESLERFYDLRGNVSRPVGSSVFQNTDYPWLDSLIEIAESKGKVASLSLALEGISCVGCVWLIDRVFSEAPGGVSCRVNVQFGTVDLEWESGKFDLKAFASRIKHFGYRVCPARVQADSESRKIVWKLGLAGAFALNGMLYTLPGYLGMDSEFFFAANFNWLSSIFGTLSLLFCGSYFIGKAFRAAIQGIAHLDLPISIGIVFAYLISWYGVWKEDEHLVYFDFVSTFVFLMLVGRWLQVVAVERNRNRLADIQLDAPEIDIESSNGGRVKVRADQIQKGQTYWLPSGQRVPVRSILLSERASLGMDWISGESESKIIDAGDEAASGAELENQYPVRMQASEDWDQSLLSKLSTRATRSQERDAIAQKWIFRYLLVAFVIAVAGGLGWFFGSDLASALKVFISVLVVSCPCALGISLPFGDEIALARLKQQGVFVTTHSLWNRLTRISRIVFDKTGTLTRSSLAMVNPEGIHKLNGDELAALSSLCSQTRHPISNTIREYLMAKGLFRILPQVEPCEKVGFGIELEADSFLWRLGKGSWAAESGEGTVFSRNGVMLLDLRFEDLPLPDSSRELRLLEDEGLDLAILSGDREEKARLIGHALGLEDSRVFGNLLPEEKADWIERHEPEATLMVGDGANDTLAFETALCCGAPANEQGIVAERADFHYLGNGIGGIRALLAIGRQRKMSVLWLMAFAVAYNLFAVGLSLLGWVTPLVAAILMPLSSIVSLAIVWSILGKRNLN</sequence>
<keyword evidence="7" id="KW-0479">Metal-binding</keyword>
<keyword evidence="4" id="KW-1003">Cell membrane</keyword>
<evidence type="ECO:0000256" key="9">
    <source>
        <dbReference type="ARBA" id="ARBA00022967"/>
    </source>
</evidence>
<dbReference type="InterPro" id="IPR036163">
    <property type="entry name" value="HMA_dom_sf"/>
</dbReference>
<name>A0A7X1B570_9BACT</name>
<organism evidence="16 17">
    <name type="scientific">Pelagicoccus albus</name>
    <dbReference type="NCBI Taxonomy" id="415222"/>
    <lineage>
        <taxon>Bacteria</taxon>
        <taxon>Pseudomonadati</taxon>
        <taxon>Verrucomicrobiota</taxon>
        <taxon>Opitutia</taxon>
        <taxon>Puniceicoccales</taxon>
        <taxon>Pelagicoccaceae</taxon>
        <taxon>Pelagicoccus</taxon>
    </lineage>
</organism>
<evidence type="ECO:0000313" key="16">
    <source>
        <dbReference type="EMBL" id="MBC2604605.1"/>
    </source>
</evidence>
<evidence type="ECO:0000313" key="17">
    <source>
        <dbReference type="Proteomes" id="UP000526501"/>
    </source>
</evidence>